<dbReference type="PANTHER" id="PTHR22899:SF0">
    <property type="entry name" value="F-BOX ASSOCIATED DOMAIN-CONTAINING PROTEIN-RELATED"/>
    <property type="match status" value="1"/>
</dbReference>
<reference evidence="3" key="1">
    <citation type="submission" date="2011-07" db="EMBL/GenBank/DDBJ databases">
        <authorList>
            <consortium name="Caenorhabditis brenneri Sequencing and Analysis Consortium"/>
            <person name="Wilson R.K."/>
        </authorList>
    </citation>
    <scope>NUCLEOTIDE SEQUENCE [LARGE SCALE GENOMIC DNA]</scope>
    <source>
        <strain evidence="3">PB2801</strain>
    </source>
</reference>
<dbReference type="InParanoid" id="G0NS83"/>
<dbReference type="PANTHER" id="PTHR22899">
    <property type="entry name" value="CYCLIN-RELATED F-BOX FAMILY"/>
    <property type="match status" value="1"/>
</dbReference>
<dbReference type="Proteomes" id="UP000008068">
    <property type="component" value="Unassembled WGS sequence"/>
</dbReference>
<evidence type="ECO:0000313" key="2">
    <source>
        <dbReference type="EMBL" id="EGT36671.1"/>
    </source>
</evidence>
<feature type="domain" description="F-box" evidence="1">
    <location>
        <begin position="2"/>
        <end position="50"/>
    </location>
</feature>
<dbReference type="InterPro" id="IPR053222">
    <property type="entry name" value="Zygotic_Embryogenesis-Asso"/>
</dbReference>
<protein>
    <recommendedName>
        <fullName evidence="1">F-box domain-containing protein</fullName>
    </recommendedName>
</protein>
<dbReference type="AlphaFoldDB" id="G0NS83"/>
<evidence type="ECO:0000259" key="1">
    <source>
        <dbReference type="PROSITE" id="PS50181"/>
    </source>
</evidence>
<dbReference type="Pfam" id="PF00646">
    <property type="entry name" value="F-box"/>
    <property type="match status" value="1"/>
</dbReference>
<dbReference type="InterPro" id="IPR001810">
    <property type="entry name" value="F-box_dom"/>
</dbReference>
<proteinExistence type="predicted"/>
<keyword evidence="3" id="KW-1185">Reference proteome</keyword>
<dbReference type="EMBL" id="GL379936">
    <property type="protein sequence ID" value="EGT36671.1"/>
    <property type="molecule type" value="Genomic_DNA"/>
</dbReference>
<evidence type="ECO:0000313" key="3">
    <source>
        <dbReference type="Proteomes" id="UP000008068"/>
    </source>
</evidence>
<dbReference type="HOGENOM" id="CLU_875012_0_0_1"/>
<gene>
    <name evidence="2" type="ORF">CAEBREN_05423</name>
</gene>
<organism evidence="3">
    <name type="scientific">Caenorhabditis brenneri</name>
    <name type="common">Nematode worm</name>
    <dbReference type="NCBI Taxonomy" id="135651"/>
    <lineage>
        <taxon>Eukaryota</taxon>
        <taxon>Metazoa</taxon>
        <taxon>Ecdysozoa</taxon>
        <taxon>Nematoda</taxon>
        <taxon>Chromadorea</taxon>
        <taxon>Rhabditida</taxon>
        <taxon>Rhabditina</taxon>
        <taxon>Rhabditomorpha</taxon>
        <taxon>Rhabditoidea</taxon>
        <taxon>Rhabditidae</taxon>
        <taxon>Peloderinae</taxon>
        <taxon>Caenorhabditis</taxon>
    </lineage>
</organism>
<dbReference type="PROSITE" id="PS50181">
    <property type="entry name" value="FBOX"/>
    <property type="match status" value="1"/>
</dbReference>
<accession>G0NS83</accession>
<name>G0NS83_CAEBE</name>
<sequence length="269" mass="31115">MSFPLLRCPYLVGSQILKNMSHQELFLFSLSCKRAKKAIKMYLPKRYLSAELQTKDYGTVVTHHATEKRDFRIQSACAGISSIPCLIGDTYAEVYLINDLSLIDIDWKSNKKVALKSFVSHISICWNSPRISIKMDEEKPSGYFLDLMKHLKLNAITVDSVDFAENVRWDLGVHFLQCKSVKLIFNWYYHQKFKFELANFLKMLINYSENKLKVIRILECKITTEEITDRLDKKGIVHEKVGSKLELQRCDGKKVLIGLVDQVLEVKVV</sequence>